<feature type="region of interest" description="Disordered" evidence="1">
    <location>
        <begin position="284"/>
        <end position="315"/>
    </location>
</feature>
<reference evidence="3" key="1">
    <citation type="submission" date="2018-05" db="EMBL/GenBank/DDBJ databases">
        <title>Draft genome of Mucuna pruriens seed.</title>
        <authorList>
            <person name="Nnadi N.E."/>
            <person name="Vos R."/>
            <person name="Hasami M.H."/>
            <person name="Devisetty U.K."/>
            <person name="Aguiy J.C."/>
        </authorList>
    </citation>
    <scope>NUCLEOTIDE SEQUENCE [LARGE SCALE GENOMIC DNA]</scope>
    <source>
        <strain evidence="3">JCA_2017</strain>
    </source>
</reference>
<feature type="compositionally biased region" description="Polar residues" evidence="1">
    <location>
        <begin position="306"/>
        <end position="315"/>
    </location>
</feature>
<protein>
    <recommendedName>
        <fullName evidence="2">Retrotransposon gag domain-containing protein</fullName>
    </recommendedName>
</protein>
<organism evidence="3 4">
    <name type="scientific">Mucuna pruriens</name>
    <name type="common">Velvet bean</name>
    <name type="synonym">Dolichos pruriens</name>
    <dbReference type="NCBI Taxonomy" id="157652"/>
    <lineage>
        <taxon>Eukaryota</taxon>
        <taxon>Viridiplantae</taxon>
        <taxon>Streptophyta</taxon>
        <taxon>Embryophyta</taxon>
        <taxon>Tracheophyta</taxon>
        <taxon>Spermatophyta</taxon>
        <taxon>Magnoliopsida</taxon>
        <taxon>eudicotyledons</taxon>
        <taxon>Gunneridae</taxon>
        <taxon>Pentapetalae</taxon>
        <taxon>rosids</taxon>
        <taxon>fabids</taxon>
        <taxon>Fabales</taxon>
        <taxon>Fabaceae</taxon>
        <taxon>Papilionoideae</taxon>
        <taxon>50 kb inversion clade</taxon>
        <taxon>NPAAA clade</taxon>
        <taxon>indigoferoid/millettioid clade</taxon>
        <taxon>Phaseoleae</taxon>
        <taxon>Mucuna</taxon>
    </lineage>
</organism>
<dbReference type="EMBL" id="QJKJ01005939">
    <property type="protein sequence ID" value="RDX88434.1"/>
    <property type="molecule type" value="Genomic_DNA"/>
</dbReference>
<dbReference type="Proteomes" id="UP000257109">
    <property type="component" value="Unassembled WGS sequence"/>
</dbReference>
<name>A0A371GD03_MUCPR</name>
<evidence type="ECO:0000313" key="3">
    <source>
        <dbReference type="EMBL" id="RDX88434.1"/>
    </source>
</evidence>
<accession>A0A371GD03</accession>
<sequence>MTRSSTDSLYAFDPEIELTLRRLRKIRPLYSLDSTINSNHLYTDNLVSSSNILAELGHMENNNRTLKELATPDVPVLFNTWGDMKRTFLEKFFPASRTASIRKEICGIRQHTGETLHEYWERFNKLCATCPHHQISEQLLIQYFYEGLLMMDRSMIDAANGGALMDKTPTAARHLISNMASNTYFQPETGELADRIDIIVGQHQPALAAKLCGICTSVEHPTDMCPTLQETESDQPKNYGKQPYQNHPFDSQQHGRQPFQLGPNQGPYAAQQFGSTLNAYQRQAGYQQPTPKYQAPPFQQQQQQQRVPTQGSSPSLEDLMKQLATSNLEFQQFFQQNMTATIQDLKTQIG</sequence>
<dbReference type="InterPro" id="IPR005162">
    <property type="entry name" value="Retrotrans_gag_dom"/>
</dbReference>
<comment type="caution">
    <text evidence="3">The sequence shown here is derived from an EMBL/GenBank/DDBJ whole genome shotgun (WGS) entry which is preliminary data.</text>
</comment>
<dbReference type="OrthoDB" id="1305902at2759"/>
<gene>
    <name evidence="3" type="ORF">CR513_29975</name>
</gene>
<evidence type="ECO:0000259" key="2">
    <source>
        <dbReference type="Pfam" id="PF03732"/>
    </source>
</evidence>
<feature type="region of interest" description="Disordered" evidence="1">
    <location>
        <begin position="226"/>
        <end position="270"/>
    </location>
</feature>
<feature type="domain" description="Retrotransposon gag" evidence="2">
    <location>
        <begin position="76"/>
        <end position="148"/>
    </location>
</feature>
<feature type="compositionally biased region" description="Polar residues" evidence="1">
    <location>
        <begin position="243"/>
        <end position="255"/>
    </location>
</feature>
<proteinExistence type="predicted"/>
<dbReference type="AlphaFoldDB" id="A0A371GD03"/>
<dbReference type="PANTHER" id="PTHR33223">
    <property type="entry name" value="CCHC-TYPE DOMAIN-CONTAINING PROTEIN"/>
    <property type="match status" value="1"/>
</dbReference>
<dbReference type="PANTHER" id="PTHR33223:SF3">
    <property type="match status" value="1"/>
</dbReference>
<feature type="non-terminal residue" evidence="3">
    <location>
        <position position="1"/>
    </location>
</feature>
<evidence type="ECO:0000313" key="4">
    <source>
        <dbReference type="Proteomes" id="UP000257109"/>
    </source>
</evidence>
<dbReference type="Pfam" id="PF03732">
    <property type="entry name" value="Retrotrans_gag"/>
    <property type="match status" value="1"/>
</dbReference>
<keyword evidence="4" id="KW-1185">Reference proteome</keyword>
<evidence type="ECO:0000256" key="1">
    <source>
        <dbReference type="SAM" id="MobiDB-lite"/>
    </source>
</evidence>